<dbReference type="Gene3D" id="3.30.60.90">
    <property type="match status" value="1"/>
</dbReference>
<feature type="region of interest" description="Disordered" evidence="7">
    <location>
        <begin position="41"/>
        <end position="75"/>
    </location>
</feature>
<sequence>MPLKLFAGSDDSRLWIQPLLLMVTGAAAAYALMAVHSHYHSSQQKGRPTLRRRNAVRRNNRSQRHRSATPGGPLADAAASIQALERMEQNGGAYGIWQVYLHSGGTLTGNLIPHDVVMPERIMRLSYPEEEVTAITQILQRAFIENFLLTEIPPDHRIDTGDEIESIIHGLLMRELCPRLIISCIRNFNGSTSFRRSIIARRAAGLGTAHMSVRVSLPFEYGSEFTYMQDPNRFQQIGAPETPSAQPLTPDSVPAQDELPAESPMLQPSSPNQPATQPLPDDQRSEFSFREDLEGDQPGREGQNLLNLLYHIADDQSRKDGYVHRGVTCNSCSVMPIQGIRYRCANCVDFDLCETCEALQVHNRTHIFYKIRVPAPFLGNPRQVQPVIYPGKPDALPRNLSRNLSKRLLAESGYESSELEALWDQFRCLADTEWPEDPNKLGLAINRKTFDKCFVPNLSSGPPTPSLIYDRMFAYYDTNDDGLIGFEEFLKGLASLTNQGRNERLKRTFDCYDLDRDGYIERKDILRVFRAYYVLTRELTRETVTSFEEDYYDSSLRDLVMNPVDRARVGYATLVRLDSRDAVQMDVTHRQRVQERWERRQFYTDEEDGSRPPLGWEQDDDGSGHDDSQSIRLPPSPRSRSSSKVRFQDDVTDNEYDTYDTRSNASSRSIPVAERWGGFEIPEAERDVGKEVLYQVTQEGINELLNALFKSKEDLMMEIIRTRSLRREYAKEINRYIDRLPEQNPLKSDGRSIVEVAEDHTESGRQSSASSQIEVMAPEPDEDSDASVTESRSAEQHLSHELALPFLHASGSAGTYPCPDSVLRTEPELDPTLPQNRPDTPDIGADLASTLTNMEADWEVSIGRPRLTHQNAEGSLSAGRLLTPEQTIEQEMPFSQPSPSGVPVTSSELCPSHSEYTDLEFTAPIGPTLSQAFEESPRPSHRMPISPTSLNTGTLSTFEEPSLKRDMLHDETPEGIKSPPPPAYLERMAKLNQAEREAERRGGNAAKLSFKEFSAKMQGEKYLEFLAHWIDVTSF</sequence>
<feature type="region of interest" description="Disordered" evidence="7">
    <location>
        <begin position="817"/>
        <end position="841"/>
    </location>
</feature>
<comment type="caution">
    <text evidence="10">The sequence shown here is derived from an EMBL/GenBank/DDBJ whole genome shotgun (WGS) entry which is preliminary data.</text>
</comment>
<evidence type="ECO:0000313" key="11">
    <source>
        <dbReference type="Proteomes" id="UP000242877"/>
    </source>
</evidence>
<evidence type="ECO:0000256" key="3">
    <source>
        <dbReference type="ARBA" id="ARBA00022771"/>
    </source>
</evidence>
<feature type="domain" description="EF-hand" evidence="9">
    <location>
        <begin position="500"/>
        <end position="535"/>
    </location>
</feature>
<feature type="region of interest" description="Disordered" evidence="7">
    <location>
        <begin position="933"/>
        <end position="955"/>
    </location>
</feature>
<keyword evidence="11" id="KW-1185">Reference proteome</keyword>
<dbReference type="PROSITE" id="PS00018">
    <property type="entry name" value="EF_HAND_1"/>
    <property type="match status" value="2"/>
</dbReference>
<evidence type="ECO:0000256" key="1">
    <source>
        <dbReference type="ARBA" id="ARBA00022723"/>
    </source>
</evidence>
<feature type="region of interest" description="Disordered" evidence="7">
    <location>
        <begin position="600"/>
        <end position="667"/>
    </location>
</feature>
<dbReference type="PROSITE" id="PS50222">
    <property type="entry name" value="EF_HAND_2"/>
    <property type="match status" value="2"/>
</dbReference>
<accession>A0A168C7D0</accession>
<dbReference type="VEuPathDB" id="FungiDB:AAP_01010"/>
<dbReference type="CDD" id="cd00051">
    <property type="entry name" value="EFh"/>
    <property type="match status" value="1"/>
</dbReference>
<dbReference type="SUPFAM" id="SSF57850">
    <property type="entry name" value="RING/U-box"/>
    <property type="match status" value="1"/>
</dbReference>
<feature type="compositionally biased region" description="Polar residues" evidence="7">
    <location>
        <begin position="266"/>
        <end position="276"/>
    </location>
</feature>
<feature type="compositionally biased region" description="Polar residues" evidence="7">
    <location>
        <begin position="946"/>
        <end position="955"/>
    </location>
</feature>
<name>A0A168C7D0_9EURO</name>
<feature type="compositionally biased region" description="Low complexity" evidence="7">
    <location>
        <begin position="630"/>
        <end position="642"/>
    </location>
</feature>
<dbReference type="SMART" id="SM00054">
    <property type="entry name" value="EFh"/>
    <property type="match status" value="2"/>
</dbReference>
<evidence type="ECO:0000259" key="9">
    <source>
        <dbReference type="PROSITE" id="PS50222"/>
    </source>
</evidence>
<feature type="domain" description="EF-hand" evidence="9">
    <location>
        <begin position="464"/>
        <end position="499"/>
    </location>
</feature>
<evidence type="ECO:0000256" key="2">
    <source>
        <dbReference type="ARBA" id="ARBA00022737"/>
    </source>
</evidence>
<dbReference type="PROSITE" id="PS50135">
    <property type="entry name" value="ZF_ZZ_2"/>
    <property type="match status" value="1"/>
</dbReference>
<dbReference type="Proteomes" id="UP000242877">
    <property type="component" value="Unassembled WGS sequence"/>
</dbReference>
<dbReference type="GO" id="GO:0005829">
    <property type="term" value="C:cytosol"/>
    <property type="evidence" value="ECO:0007669"/>
    <property type="project" value="TreeGrafter"/>
</dbReference>
<feature type="compositionally biased region" description="Polar residues" evidence="7">
    <location>
        <begin position="764"/>
        <end position="773"/>
    </location>
</feature>
<dbReference type="PANTHER" id="PTHR23055">
    <property type="entry name" value="CALCIUM BINDING PROTEINS"/>
    <property type="match status" value="1"/>
</dbReference>
<evidence type="ECO:0000256" key="7">
    <source>
        <dbReference type="SAM" id="MobiDB-lite"/>
    </source>
</evidence>
<dbReference type="GO" id="GO:0008270">
    <property type="term" value="F:zinc ion binding"/>
    <property type="evidence" value="ECO:0007669"/>
    <property type="project" value="UniProtKB-KW"/>
</dbReference>
<dbReference type="SUPFAM" id="SSF47473">
    <property type="entry name" value="EF-hand"/>
    <property type="match status" value="1"/>
</dbReference>
<evidence type="ECO:0000259" key="8">
    <source>
        <dbReference type="PROSITE" id="PS50135"/>
    </source>
</evidence>
<dbReference type="AlphaFoldDB" id="A0A168C7D0"/>
<dbReference type="GO" id="GO:0005509">
    <property type="term" value="F:calcium ion binding"/>
    <property type="evidence" value="ECO:0007669"/>
    <property type="project" value="InterPro"/>
</dbReference>
<evidence type="ECO:0000256" key="4">
    <source>
        <dbReference type="ARBA" id="ARBA00022833"/>
    </source>
</evidence>
<reference evidence="10 11" key="1">
    <citation type="journal article" date="2016" name="Genome Biol. Evol.">
        <title>Divergent and convergent evolution of fungal pathogenicity.</title>
        <authorList>
            <person name="Shang Y."/>
            <person name="Xiao G."/>
            <person name="Zheng P."/>
            <person name="Cen K."/>
            <person name="Zhan S."/>
            <person name="Wang C."/>
        </authorList>
    </citation>
    <scope>NUCLEOTIDE SEQUENCE [LARGE SCALE GENOMIC DNA]</scope>
    <source>
        <strain evidence="10 11">ARSEF 7405</strain>
    </source>
</reference>
<dbReference type="Gene3D" id="1.10.238.10">
    <property type="entry name" value="EF-hand"/>
    <property type="match status" value="1"/>
</dbReference>
<protein>
    <submittedName>
        <fullName evidence="10">EF hand domain-containing protein</fullName>
    </submittedName>
</protein>
<dbReference type="InterPro" id="IPR043145">
    <property type="entry name" value="Znf_ZZ_sf"/>
</dbReference>
<dbReference type="SMART" id="SM00291">
    <property type="entry name" value="ZnF_ZZ"/>
    <property type="match status" value="1"/>
</dbReference>
<evidence type="ECO:0000256" key="6">
    <source>
        <dbReference type="PROSITE-ProRule" id="PRU00228"/>
    </source>
</evidence>
<dbReference type="CDD" id="cd02340">
    <property type="entry name" value="ZZ_NBR1_like"/>
    <property type="match status" value="1"/>
</dbReference>
<dbReference type="InterPro" id="IPR002048">
    <property type="entry name" value="EF_hand_dom"/>
</dbReference>
<dbReference type="PANTHER" id="PTHR23055:SF187">
    <property type="entry name" value="EF HAND DOMAIN PROTEIN (AFU_ORTHOLOGUE AFUA_6G07310)"/>
    <property type="match status" value="1"/>
</dbReference>
<dbReference type="InterPro" id="IPR028846">
    <property type="entry name" value="Recoverin"/>
</dbReference>
<keyword evidence="2" id="KW-0677">Repeat</keyword>
<dbReference type="InterPro" id="IPR011992">
    <property type="entry name" value="EF-hand-dom_pair"/>
</dbReference>
<dbReference type="InterPro" id="IPR000433">
    <property type="entry name" value="Znf_ZZ"/>
</dbReference>
<dbReference type="PRINTS" id="PR00450">
    <property type="entry name" value="RECOVERIN"/>
</dbReference>
<dbReference type="PROSITE" id="PS01357">
    <property type="entry name" value="ZF_ZZ_1"/>
    <property type="match status" value="1"/>
</dbReference>
<keyword evidence="3 6" id="KW-0863">Zinc-finger</keyword>
<dbReference type="Pfam" id="PF00569">
    <property type="entry name" value="ZZ"/>
    <property type="match status" value="1"/>
</dbReference>
<dbReference type="GO" id="GO:0016020">
    <property type="term" value="C:membrane"/>
    <property type="evidence" value="ECO:0007669"/>
    <property type="project" value="TreeGrafter"/>
</dbReference>
<keyword evidence="4" id="KW-0862">Zinc</keyword>
<gene>
    <name evidence="10" type="ORF">AAP_01010</name>
</gene>
<dbReference type="Pfam" id="PF13202">
    <property type="entry name" value="EF-hand_5"/>
    <property type="match status" value="2"/>
</dbReference>
<proteinExistence type="predicted"/>
<dbReference type="OrthoDB" id="2122982at2759"/>
<keyword evidence="5" id="KW-0106">Calcium</keyword>
<feature type="region of interest" description="Disordered" evidence="7">
    <location>
        <begin position="757"/>
        <end position="797"/>
    </location>
</feature>
<feature type="compositionally biased region" description="Basic residues" evidence="7">
    <location>
        <begin position="48"/>
        <end position="67"/>
    </location>
</feature>
<keyword evidence="1" id="KW-0479">Metal-binding</keyword>
<dbReference type="EMBL" id="AZGZ01000003">
    <property type="protein sequence ID" value="KZZ96237.1"/>
    <property type="molecule type" value="Genomic_DNA"/>
</dbReference>
<dbReference type="InterPro" id="IPR018247">
    <property type="entry name" value="EF_Hand_1_Ca_BS"/>
</dbReference>
<feature type="region of interest" description="Disordered" evidence="7">
    <location>
        <begin position="235"/>
        <end position="283"/>
    </location>
</feature>
<evidence type="ECO:0000313" key="10">
    <source>
        <dbReference type="EMBL" id="KZZ96237.1"/>
    </source>
</evidence>
<feature type="domain" description="ZZ-type" evidence="8">
    <location>
        <begin position="324"/>
        <end position="376"/>
    </location>
</feature>
<organism evidence="10 11">
    <name type="scientific">Ascosphaera apis ARSEF 7405</name>
    <dbReference type="NCBI Taxonomy" id="392613"/>
    <lineage>
        <taxon>Eukaryota</taxon>
        <taxon>Fungi</taxon>
        <taxon>Dikarya</taxon>
        <taxon>Ascomycota</taxon>
        <taxon>Pezizomycotina</taxon>
        <taxon>Eurotiomycetes</taxon>
        <taxon>Eurotiomycetidae</taxon>
        <taxon>Onygenales</taxon>
        <taxon>Ascosphaeraceae</taxon>
        <taxon>Ascosphaera</taxon>
    </lineage>
</organism>
<evidence type="ECO:0000256" key="5">
    <source>
        <dbReference type="ARBA" id="ARBA00022837"/>
    </source>
</evidence>